<keyword evidence="5" id="KW-0819">tRNA processing</keyword>
<dbReference type="Pfam" id="PF01715">
    <property type="entry name" value="IPPT"/>
    <property type="match status" value="1"/>
</dbReference>
<keyword evidence="8 11" id="KW-0067">ATP-binding</keyword>
<dbReference type="GO" id="GO:0005524">
    <property type="term" value="F:ATP binding"/>
    <property type="evidence" value="ECO:0007669"/>
    <property type="project" value="UniProtKB-KW"/>
</dbReference>
<dbReference type="InterPro" id="IPR027417">
    <property type="entry name" value="P-loop_NTPase"/>
</dbReference>
<evidence type="ECO:0000256" key="3">
    <source>
        <dbReference type="ARBA" id="ARBA00012665"/>
    </source>
</evidence>
<keyword evidence="7 11" id="KW-0547">Nucleotide-binding</keyword>
<organism evidence="12 13">
    <name type="scientific">Marchantia polymorpha subsp. ruderalis</name>
    <dbReference type="NCBI Taxonomy" id="1480154"/>
    <lineage>
        <taxon>Eukaryota</taxon>
        <taxon>Viridiplantae</taxon>
        <taxon>Streptophyta</taxon>
        <taxon>Embryophyta</taxon>
        <taxon>Marchantiophyta</taxon>
        <taxon>Marchantiopsida</taxon>
        <taxon>Marchantiidae</taxon>
        <taxon>Marchantiales</taxon>
        <taxon>Marchantiaceae</taxon>
        <taxon>Marchantia</taxon>
    </lineage>
</organism>
<dbReference type="InterPro" id="IPR039657">
    <property type="entry name" value="Dimethylallyltransferase"/>
</dbReference>
<dbReference type="PANTHER" id="PTHR11088:SF60">
    <property type="entry name" value="TRNA DIMETHYLALLYLTRANSFERASE"/>
    <property type="match status" value="1"/>
</dbReference>
<gene>
    <name evidence="12" type="ORF">AXG93_2167s1000</name>
</gene>
<evidence type="ECO:0000313" key="13">
    <source>
        <dbReference type="Proteomes" id="UP000077202"/>
    </source>
</evidence>
<evidence type="ECO:0000313" key="12">
    <source>
        <dbReference type="EMBL" id="OAE27771.1"/>
    </source>
</evidence>
<dbReference type="CDD" id="cd02019">
    <property type="entry name" value="NK"/>
    <property type="match status" value="1"/>
</dbReference>
<keyword evidence="4 11" id="KW-0808">Transferase</keyword>
<dbReference type="AlphaFoldDB" id="A0A176W584"/>
<dbReference type="InterPro" id="IPR018022">
    <property type="entry name" value="IPT"/>
</dbReference>
<evidence type="ECO:0000256" key="8">
    <source>
        <dbReference type="ARBA" id="ARBA00022840"/>
    </source>
</evidence>
<evidence type="ECO:0000256" key="9">
    <source>
        <dbReference type="ARBA" id="ARBA00022842"/>
    </source>
</evidence>
<evidence type="ECO:0000256" key="4">
    <source>
        <dbReference type="ARBA" id="ARBA00022679"/>
    </source>
</evidence>
<protein>
    <recommendedName>
        <fullName evidence="3">tRNA dimethylallyltransferase</fullName>
        <ecNumber evidence="3">2.5.1.75</ecNumber>
    </recommendedName>
</protein>
<keyword evidence="9" id="KW-0460">Magnesium</keyword>
<evidence type="ECO:0000256" key="11">
    <source>
        <dbReference type="RuleBase" id="RU003785"/>
    </source>
</evidence>
<dbReference type="EMBL" id="LVLJ01001832">
    <property type="protein sequence ID" value="OAE27771.1"/>
    <property type="molecule type" value="Genomic_DNA"/>
</dbReference>
<comment type="cofactor">
    <cofactor evidence="1">
        <name>Mg(2+)</name>
        <dbReference type="ChEBI" id="CHEBI:18420"/>
    </cofactor>
</comment>
<proteinExistence type="inferred from homology"/>
<dbReference type="HAMAP" id="MF_00185">
    <property type="entry name" value="IPP_trans"/>
    <property type="match status" value="1"/>
</dbReference>
<comment type="catalytic activity">
    <reaction evidence="10">
        <text>adenosine(37) in tRNA + dimethylallyl diphosphate = N(6)-dimethylallyladenosine(37) in tRNA + diphosphate</text>
        <dbReference type="Rhea" id="RHEA:26482"/>
        <dbReference type="Rhea" id="RHEA-COMP:10162"/>
        <dbReference type="Rhea" id="RHEA-COMP:10375"/>
        <dbReference type="ChEBI" id="CHEBI:33019"/>
        <dbReference type="ChEBI" id="CHEBI:57623"/>
        <dbReference type="ChEBI" id="CHEBI:74411"/>
        <dbReference type="ChEBI" id="CHEBI:74415"/>
        <dbReference type="EC" id="2.5.1.75"/>
    </reaction>
</comment>
<sequence length="470" mass="52854">MMLGGHAHCAMRPTIRATAAENSNSSKGRVIVITGPTAVGKSSAAISLAQRLNGEIISADSVQIYKGLDVGSAKIPWRERQNVPHHLLDIVHPTEEYSAQDFYVDAKAATDMVLAKGRVPIVVGGSGLYIRWFLNGKLGSPKPTEEQAAAVDAVVTLLQNARAGWDDAVKYLSRAGDPDTARRLARGDWNNLRRALEVIEITYRPQTSLPSPLFSATGCSNAPQLDYDFQCYFLYRERMDLYRRIDQRCEEMLTDLYGQGLMKEAMWLLELGILPNSSSPSKAIGYSQAMEFLLACRKSRGVTSVPQFLNFVQEFQRASRNYAERQLAWFRGEDIFHWVDGSIPENVVDIMEREYHTTSNGAAVSRSLESKARMCHKLKPLNTYAARNTIFTKPSACASILHWIEKTQGGVELLERNSNRHMGAREYEAKYFDSKLEVKESIGVLKFNIFREAMLLFQGPVSERRERKKM</sequence>
<evidence type="ECO:0000256" key="5">
    <source>
        <dbReference type="ARBA" id="ARBA00022694"/>
    </source>
</evidence>
<name>A0A176W584_MARPO</name>
<keyword evidence="13" id="KW-1185">Reference proteome</keyword>
<dbReference type="GO" id="GO:0009691">
    <property type="term" value="P:cytokinin biosynthetic process"/>
    <property type="evidence" value="ECO:0007669"/>
    <property type="project" value="UniProtKB-KW"/>
</dbReference>
<accession>A0A176W584</accession>
<evidence type="ECO:0000256" key="1">
    <source>
        <dbReference type="ARBA" id="ARBA00001946"/>
    </source>
</evidence>
<dbReference type="EC" id="2.5.1.75" evidence="3"/>
<dbReference type="NCBIfam" id="TIGR00174">
    <property type="entry name" value="miaA"/>
    <property type="match status" value="1"/>
</dbReference>
<evidence type="ECO:0000256" key="7">
    <source>
        <dbReference type="ARBA" id="ARBA00022741"/>
    </source>
</evidence>
<dbReference type="Gene3D" id="3.40.50.300">
    <property type="entry name" value="P-loop containing nucleotide triphosphate hydrolases"/>
    <property type="match status" value="1"/>
</dbReference>
<comment type="similarity">
    <text evidence="2 11">Belongs to the IPP transferase family.</text>
</comment>
<dbReference type="Gene3D" id="1.10.20.140">
    <property type="match status" value="1"/>
</dbReference>
<evidence type="ECO:0000256" key="2">
    <source>
        <dbReference type="ARBA" id="ARBA00005842"/>
    </source>
</evidence>
<comment type="caution">
    <text evidence="12">The sequence shown here is derived from an EMBL/GenBank/DDBJ whole genome shotgun (WGS) entry which is preliminary data.</text>
</comment>
<dbReference type="GO" id="GO:0006400">
    <property type="term" value="P:tRNA modification"/>
    <property type="evidence" value="ECO:0007669"/>
    <property type="project" value="TreeGrafter"/>
</dbReference>
<keyword evidence="6" id="KW-0203">Cytokinin biosynthesis</keyword>
<evidence type="ECO:0000256" key="10">
    <source>
        <dbReference type="ARBA" id="ARBA00049563"/>
    </source>
</evidence>
<dbReference type="GO" id="GO:0052381">
    <property type="term" value="F:tRNA dimethylallyltransferase activity"/>
    <property type="evidence" value="ECO:0007669"/>
    <property type="project" value="UniProtKB-EC"/>
</dbReference>
<reference evidence="12" key="1">
    <citation type="submission" date="2016-03" db="EMBL/GenBank/DDBJ databases">
        <title>Mechanisms controlling the formation of the plant cell surface in tip-growing cells are functionally conserved among land plants.</title>
        <authorList>
            <person name="Honkanen S."/>
            <person name="Jones V.A."/>
            <person name="Morieri G."/>
            <person name="Champion C."/>
            <person name="Hetherington A.J."/>
            <person name="Kelly S."/>
            <person name="Saint-Marcoux D."/>
            <person name="Proust H."/>
            <person name="Prescott H."/>
            <person name="Dolan L."/>
        </authorList>
    </citation>
    <scope>NUCLEOTIDE SEQUENCE [LARGE SCALE GENOMIC DNA]</scope>
    <source>
        <tissue evidence="12">Whole gametophyte</tissue>
    </source>
</reference>
<dbReference type="PANTHER" id="PTHR11088">
    <property type="entry name" value="TRNA DIMETHYLALLYLTRANSFERASE"/>
    <property type="match status" value="1"/>
</dbReference>
<evidence type="ECO:0000256" key="6">
    <source>
        <dbReference type="ARBA" id="ARBA00022712"/>
    </source>
</evidence>
<dbReference type="Proteomes" id="UP000077202">
    <property type="component" value="Unassembled WGS sequence"/>
</dbReference>
<dbReference type="SUPFAM" id="SSF52540">
    <property type="entry name" value="P-loop containing nucleoside triphosphate hydrolases"/>
    <property type="match status" value="2"/>
</dbReference>